<evidence type="ECO:0000313" key="7">
    <source>
        <dbReference type="Proteomes" id="UP000665020"/>
    </source>
</evidence>
<dbReference type="Gene3D" id="3.40.50.1970">
    <property type="match status" value="1"/>
</dbReference>
<feature type="domain" description="Fe-containing alcohol dehydrogenase-like C-terminal" evidence="5">
    <location>
        <begin position="188"/>
        <end position="381"/>
    </location>
</feature>
<dbReference type="KEGG" id="ifn:GM661_18420"/>
<dbReference type="InterPro" id="IPR039697">
    <property type="entry name" value="Alcohol_dehydrogenase_Fe"/>
</dbReference>
<gene>
    <name evidence="6" type="ORF">GM661_18420</name>
</gene>
<protein>
    <submittedName>
        <fullName evidence="6">Iron-containing alcohol dehydrogenase</fullName>
    </submittedName>
</protein>
<dbReference type="InterPro" id="IPR018211">
    <property type="entry name" value="ADH_Fe_CS"/>
</dbReference>
<dbReference type="Pfam" id="PF25137">
    <property type="entry name" value="ADH_Fe_C"/>
    <property type="match status" value="1"/>
</dbReference>
<dbReference type="EMBL" id="CP046640">
    <property type="protein sequence ID" value="QTL99788.1"/>
    <property type="molecule type" value="Genomic_DNA"/>
</dbReference>
<keyword evidence="3" id="KW-0520">NAD</keyword>
<evidence type="ECO:0000313" key="6">
    <source>
        <dbReference type="EMBL" id="QTL99788.1"/>
    </source>
</evidence>
<dbReference type="GO" id="GO:0004022">
    <property type="term" value="F:alcohol dehydrogenase (NAD+) activity"/>
    <property type="evidence" value="ECO:0007669"/>
    <property type="project" value="TreeGrafter"/>
</dbReference>
<keyword evidence="7" id="KW-1185">Reference proteome</keyword>
<reference evidence="6" key="1">
    <citation type="submission" date="2019-12" db="EMBL/GenBank/DDBJ databases">
        <authorList>
            <person name="zhang j."/>
            <person name="sun C.M."/>
        </authorList>
    </citation>
    <scope>NUCLEOTIDE SEQUENCE</scope>
    <source>
        <strain evidence="6">NS-1</strain>
    </source>
</reference>
<evidence type="ECO:0000259" key="5">
    <source>
        <dbReference type="Pfam" id="PF25137"/>
    </source>
</evidence>
<feature type="domain" description="Alcohol dehydrogenase iron-type/glycerol dehydrogenase GldA" evidence="4">
    <location>
        <begin position="9"/>
        <end position="177"/>
    </location>
</feature>
<dbReference type="Proteomes" id="UP000665020">
    <property type="component" value="Chromosome"/>
</dbReference>
<dbReference type="AlphaFoldDB" id="A0A8A7KIZ0"/>
<dbReference type="InterPro" id="IPR056798">
    <property type="entry name" value="ADH_Fe_C"/>
</dbReference>
<dbReference type="InterPro" id="IPR001670">
    <property type="entry name" value="ADH_Fe/GldA"/>
</dbReference>
<dbReference type="GO" id="GO:0046872">
    <property type="term" value="F:metal ion binding"/>
    <property type="evidence" value="ECO:0007669"/>
    <property type="project" value="InterPro"/>
</dbReference>
<name>A0A8A7KIZ0_9FIRM</name>
<dbReference type="CDD" id="cd08551">
    <property type="entry name" value="Fe-ADH"/>
    <property type="match status" value="1"/>
</dbReference>
<keyword evidence="2" id="KW-0560">Oxidoreductase</keyword>
<comment type="similarity">
    <text evidence="1">Belongs to the iron-containing alcohol dehydrogenase family.</text>
</comment>
<dbReference type="FunFam" id="3.40.50.1970:FF:000003">
    <property type="entry name" value="Alcohol dehydrogenase, iron-containing"/>
    <property type="match status" value="1"/>
</dbReference>
<dbReference type="FunFam" id="1.20.1090.10:FF:000001">
    <property type="entry name" value="Aldehyde-alcohol dehydrogenase"/>
    <property type="match status" value="1"/>
</dbReference>
<dbReference type="PANTHER" id="PTHR11496:SF102">
    <property type="entry name" value="ALCOHOL DEHYDROGENASE 4"/>
    <property type="match status" value="1"/>
</dbReference>
<organism evidence="6 7">
    <name type="scientific">Iocasia fonsfrigidae</name>
    <dbReference type="NCBI Taxonomy" id="2682810"/>
    <lineage>
        <taxon>Bacteria</taxon>
        <taxon>Bacillati</taxon>
        <taxon>Bacillota</taxon>
        <taxon>Clostridia</taxon>
        <taxon>Halanaerobiales</taxon>
        <taxon>Halanaerobiaceae</taxon>
        <taxon>Iocasia</taxon>
    </lineage>
</organism>
<evidence type="ECO:0000259" key="4">
    <source>
        <dbReference type="Pfam" id="PF00465"/>
    </source>
</evidence>
<evidence type="ECO:0000256" key="2">
    <source>
        <dbReference type="ARBA" id="ARBA00023002"/>
    </source>
</evidence>
<dbReference type="PANTHER" id="PTHR11496">
    <property type="entry name" value="ALCOHOL DEHYDROGENASE"/>
    <property type="match status" value="1"/>
</dbReference>
<evidence type="ECO:0000256" key="1">
    <source>
        <dbReference type="ARBA" id="ARBA00007358"/>
    </source>
</evidence>
<dbReference type="Gene3D" id="1.20.1090.10">
    <property type="entry name" value="Dehydroquinate synthase-like - alpha domain"/>
    <property type="match status" value="1"/>
</dbReference>
<evidence type="ECO:0000256" key="3">
    <source>
        <dbReference type="ARBA" id="ARBA00023027"/>
    </source>
</evidence>
<accession>A0A8A7KIZ0</accession>
<dbReference type="PROSITE" id="PS00913">
    <property type="entry name" value="ADH_IRON_1"/>
    <property type="match status" value="1"/>
</dbReference>
<dbReference type="SUPFAM" id="SSF56796">
    <property type="entry name" value="Dehydroquinate synthase-like"/>
    <property type="match status" value="1"/>
</dbReference>
<dbReference type="Pfam" id="PF00465">
    <property type="entry name" value="Fe-ADH"/>
    <property type="match status" value="1"/>
</dbReference>
<sequence length="384" mass="41576">MQDIIFQIPKRVEIGFSKSEQVGEIVEELGISRLLVVVDNNLMKLGLIDSILALLKDLGISFSIFDEIKGEPTIDEIDQAIKKLNIINRFDGIIGIGGGSTLDTAKLLAVANSVEDSVKEFIGKKITEPGLPTIMIPTTSGTGSEATPNAIVKNVEKNIKLGLIGPALIPKVVILDPELTISLPPKITAETGIDAFTHAIECFICNKANEMSDLYALEGIRLISKYLPLAVKNGENKEARYKMILGSFYGGVAITNSGTGAVHALAYPLGGKYGVSHGLSNAILLADVMEFNSSAVPDKFVRVAEKMSIKRDGLSTGQIVVRVVEAIKDLTREVGIKVDTINIAENDIKDLAKSAMTVERLLNNNPRLVEYKDAKRIYKKVFVD</sequence>
<proteinExistence type="inferred from homology"/>
<dbReference type="RefSeq" id="WP_230868118.1">
    <property type="nucleotide sequence ID" value="NZ_CP046640.1"/>
</dbReference>